<name>A0A1B1Y8K0_9FLAO</name>
<keyword evidence="3" id="KW-1185">Reference proteome</keyword>
<evidence type="ECO:0000256" key="1">
    <source>
        <dbReference type="SAM" id="SignalP"/>
    </source>
</evidence>
<feature type="signal peptide" evidence="1">
    <location>
        <begin position="1"/>
        <end position="24"/>
    </location>
</feature>
<dbReference type="AlphaFoldDB" id="A0A1B1Y8K0"/>
<dbReference type="OrthoDB" id="1068986at2"/>
<accession>A0A1B1Y8K0</accession>
<keyword evidence="1" id="KW-0732">Signal</keyword>
<evidence type="ECO:0000313" key="2">
    <source>
        <dbReference type="EMBL" id="ANW97110.1"/>
    </source>
</evidence>
<proteinExistence type="predicted"/>
<dbReference type="Pfam" id="PF09697">
    <property type="entry name" value="Porph_ging"/>
    <property type="match status" value="1"/>
</dbReference>
<dbReference type="STRING" id="1790137.AXE80_12800"/>
<feature type="chain" id="PRO_5008532604" evidence="1">
    <location>
        <begin position="25"/>
        <end position="293"/>
    </location>
</feature>
<dbReference type="EMBL" id="CP014224">
    <property type="protein sequence ID" value="ANW97110.1"/>
    <property type="molecule type" value="Genomic_DNA"/>
</dbReference>
<protein>
    <submittedName>
        <fullName evidence="2">Uncharacterized protein</fullName>
    </submittedName>
</protein>
<evidence type="ECO:0000313" key="3">
    <source>
        <dbReference type="Proteomes" id="UP000092967"/>
    </source>
</evidence>
<gene>
    <name evidence="2" type="ORF">AXE80_12800</name>
</gene>
<dbReference type="NCBIfam" id="TIGR01200">
    <property type="entry name" value="GLPGLI"/>
    <property type="match status" value="1"/>
</dbReference>
<sequence length="293" mass="33331">MTINILSKKALNILFIFISSYGIAQQKFEGTAHYISKTDVDMSNFSRPDMSEDQKKRMAERMKSMFEKTYVLDFNKTESIFKAEEKLAAPTQQGGNGGPGGRFGSVISGAVDGDKYKNTETKELLISNELLGKKFLVNDELPKLDWKTTGEVKQIGQYMCFKATAVKTWTDFDISNFRRPPGKEEEPKEEKKEEKQIETLVTAWYTLQIPVSQGPGNYWGLPGLILEIHEDNTIILCSKIVLNAKDKTSIKKPTKGKKVTLKEYNEIATEKFQEMRENFRSRRGGDNNRGGRR</sequence>
<dbReference type="RefSeq" id="WP_068827994.1">
    <property type="nucleotide sequence ID" value="NZ_CP014224.1"/>
</dbReference>
<dbReference type="Proteomes" id="UP000092967">
    <property type="component" value="Chromosome"/>
</dbReference>
<dbReference type="KEGG" id="wfu:AXE80_12800"/>
<organism evidence="2 3">
    <name type="scientific">Wenyingzhuangia fucanilytica</name>
    <dbReference type="NCBI Taxonomy" id="1790137"/>
    <lineage>
        <taxon>Bacteria</taxon>
        <taxon>Pseudomonadati</taxon>
        <taxon>Bacteroidota</taxon>
        <taxon>Flavobacteriia</taxon>
        <taxon>Flavobacteriales</taxon>
        <taxon>Flavobacteriaceae</taxon>
        <taxon>Wenyingzhuangia</taxon>
    </lineage>
</organism>
<dbReference type="InterPro" id="IPR005901">
    <property type="entry name" value="GLPGLI"/>
</dbReference>
<reference evidence="2 3" key="1">
    <citation type="submission" date="2016-02" db="EMBL/GenBank/DDBJ databases">
        <authorList>
            <person name="Wen L."/>
            <person name="He K."/>
            <person name="Yang H."/>
        </authorList>
    </citation>
    <scope>NUCLEOTIDE SEQUENCE [LARGE SCALE GENOMIC DNA]</scope>
    <source>
        <strain evidence="2 3">CZ1127</strain>
    </source>
</reference>